<dbReference type="RefSeq" id="WP_185060370.1">
    <property type="nucleotide sequence ID" value="NZ_BAABJP010000020.1"/>
</dbReference>
<dbReference type="Proteomes" id="UP001428817">
    <property type="component" value="Unassembled WGS sequence"/>
</dbReference>
<accession>A0ABP9QDX9</accession>
<gene>
    <name evidence="2" type="ORF">GCM10023321_42650</name>
</gene>
<evidence type="ECO:0000256" key="1">
    <source>
        <dbReference type="SAM" id="SignalP"/>
    </source>
</evidence>
<organism evidence="2 3">
    <name type="scientific">Pseudonocardia eucalypti</name>
    <dbReference type="NCBI Taxonomy" id="648755"/>
    <lineage>
        <taxon>Bacteria</taxon>
        <taxon>Bacillati</taxon>
        <taxon>Actinomycetota</taxon>
        <taxon>Actinomycetes</taxon>
        <taxon>Pseudonocardiales</taxon>
        <taxon>Pseudonocardiaceae</taxon>
        <taxon>Pseudonocardia</taxon>
    </lineage>
</organism>
<evidence type="ECO:0000313" key="2">
    <source>
        <dbReference type="EMBL" id="GAA5160297.1"/>
    </source>
</evidence>
<name>A0ABP9QDX9_9PSEU</name>
<protein>
    <submittedName>
        <fullName evidence="2">Uncharacterized protein</fullName>
    </submittedName>
</protein>
<keyword evidence="1" id="KW-0732">Signal</keyword>
<evidence type="ECO:0000313" key="3">
    <source>
        <dbReference type="Proteomes" id="UP001428817"/>
    </source>
</evidence>
<feature type="signal peptide" evidence="1">
    <location>
        <begin position="1"/>
        <end position="20"/>
    </location>
</feature>
<sequence length="107" mass="11337">MKTGLLLLAAAAFSAPTADGAATRIAPGAPKDFPCGRFVEAGIPTQIGWSNCGYRPITLHIDYLVAPDRNTCLEPQQTQIYGSYIGGDFDYGGVNNIKDVTLVKEGC</sequence>
<proteinExistence type="predicted"/>
<dbReference type="EMBL" id="BAABJP010000020">
    <property type="protein sequence ID" value="GAA5160297.1"/>
    <property type="molecule type" value="Genomic_DNA"/>
</dbReference>
<reference evidence="3" key="1">
    <citation type="journal article" date="2019" name="Int. J. Syst. Evol. Microbiol.">
        <title>The Global Catalogue of Microorganisms (GCM) 10K type strain sequencing project: providing services to taxonomists for standard genome sequencing and annotation.</title>
        <authorList>
            <consortium name="The Broad Institute Genomics Platform"/>
            <consortium name="The Broad Institute Genome Sequencing Center for Infectious Disease"/>
            <person name="Wu L."/>
            <person name="Ma J."/>
        </authorList>
    </citation>
    <scope>NUCLEOTIDE SEQUENCE [LARGE SCALE GENOMIC DNA]</scope>
    <source>
        <strain evidence="3">JCM 18303</strain>
    </source>
</reference>
<feature type="chain" id="PRO_5045786100" evidence="1">
    <location>
        <begin position="21"/>
        <end position="107"/>
    </location>
</feature>
<keyword evidence="3" id="KW-1185">Reference proteome</keyword>
<comment type="caution">
    <text evidence="2">The sequence shown here is derived from an EMBL/GenBank/DDBJ whole genome shotgun (WGS) entry which is preliminary data.</text>
</comment>